<dbReference type="EMBL" id="CP002116">
    <property type="protein sequence ID" value="ADK79550.1"/>
    <property type="molecule type" value="Genomic_DNA"/>
</dbReference>
<dbReference type="STRING" id="573413.Spirs_0395"/>
<proteinExistence type="predicted"/>
<dbReference type="KEGG" id="ssm:Spirs_0395"/>
<dbReference type="HOGENOM" id="CLU_168243_3_1_12"/>
<gene>
    <name evidence="1" type="ordered locus">Spirs_0395</name>
</gene>
<organism evidence="1 2">
    <name type="scientific">Sediminispirochaeta smaragdinae (strain DSM 11293 / JCM 15392 / SEBR 4228)</name>
    <name type="common">Spirochaeta smaragdinae</name>
    <dbReference type="NCBI Taxonomy" id="573413"/>
    <lineage>
        <taxon>Bacteria</taxon>
        <taxon>Pseudomonadati</taxon>
        <taxon>Spirochaetota</taxon>
        <taxon>Spirochaetia</taxon>
        <taxon>Spirochaetales</taxon>
        <taxon>Spirochaetaceae</taxon>
        <taxon>Sediminispirochaeta</taxon>
    </lineage>
</organism>
<dbReference type="InterPro" id="IPR045944">
    <property type="entry name" value="DUF6364"/>
</dbReference>
<dbReference type="Proteomes" id="UP000002318">
    <property type="component" value="Chromosome"/>
</dbReference>
<evidence type="ECO:0000313" key="1">
    <source>
        <dbReference type="EMBL" id="ADK79550.1"/>
    </source>
</evidence>
<reference evidence="1 2" key="1">
    <citation type="journal article" date="2010" name="Stand. Genomic Sci.">
        <title>Complete genome sequence of Spirochaeta smaragdinae type strain (SEBR 4228).</title>
        <authorList>
            <person name="Mavromatis K."/>
            <person name="Yasawong M."/>
            <person name="Chertkov O."/>
            <person name="Lapidus A."/>
            <person name="Lucas S."/>
            <person name="Nolan M."/>
            <person name="Del Rio T.G."/>
            <person name="Tice H."/>
            <person name="Cheng J.F."/>
            <person name="Pitluck S."/>
            <person name="Liolios K."/>
            <person name="Ivanova N."/>
            <person name="Tapia R."/>
            <person name="Han C."/>
            <person name="Bruce D."/>
            <person name="Goodwin L."/>
            <person name="Pati A."/>
            <person name="Chen A."/>
            <person name="Palaniappan K."/>
            <person name="Land M."/>
            <person name="Hauser L."/>
            <person name="Chang Y.J."/>
            <person name="Jeffries C.D."/>
            <person name="Detter J.C."/>
            <person name="Rohde M."/>
            <person name="Brambilla E."/>
            <person name="Spring S."/>
            <person name="Goker M."/>
            <person name="Sikorski J."/>
            <person name="Woyke T."/>
            <person name="Bristow J."/>
            <person name="Eisen J.A."/>
            <person name="Markowitz V."/>
            <person name="Hugenholtz P."/>
            <person name="Klenk H.P."/>
            <person name="Kyrpides N.C."/>
        </authorList>
    </citation>
    <scope>NUCLEOTIDE SEQUENCE [LARGE SCALE GENOMIC DNA]</scope>
    <source>
        <strain evidence="2">DSM 11293 / JCM 15392 / SEBR 4228</strain>
    </source>
</reference>
<evidence type="ECO:0008006" key="3">
    <source>
        <dbReference type="Google" id="ProtNLM"/>
    </source>
</evidence>
<dbReference type="Pfam" id="PF19891">
    <property type="entry name" value="DUF6364"/>
    <property type="match status" value="1"/>
</dbReference>
<evidence type="ECO:0000313" key="2">
    <source>
        <dbReference type="Proteomes" id="UP000002318"/>
    </source>
</evidence>
<dbReference type="AlphaFoldDB" id="E1RB20"/>
<sequence>MNKKLTLSVDDSIIEKAKAYAEDKNESLSQLVENYFRLLTADRRAKEKEISPLVNDLMGTITVPEDFDYKTAKLEYLESRYLND</sequence>
<accession>E1RB20</accession>
<dbReference type="OrthoDB" id="6198066at2"/>
<dbReference type="RefSeq" id="WP_013253014.1">
    <property type="nucleotide sequence ID" value="NC_014364.1"/>
</dbReference>
<name>E1RB20_SEDSS</name>
<dbReference type="eggNOG" id="ENOG5033AWC">
    <property type="taxonomic scope" value="Bacteria"/>
</dbReference>
<keyword evidence="2" id="KW-1185">Reference proteome</keyword>
<protein>
    <recommendedName>
        <fullName evidence="3">Antitoxin</fullName>
    </recommendedName>
</protein>